<evidence type="ECO:0000313" key="1">
    <source>
        <dbReference type="EMBL" id="MYC96899.1"/>
    </source>
</evidence>
<dbReference type="EMBL" id="VXMH01000099">
    <property type="protein sequence ID" value="MYC96899.1"/>
    <property type="molecule type" value="Genomic_DNA"/>
</dbReference>
<accession>A0A6B1DBE1</accession>
<protein>
    <submittedName>
        <fullName evidence="1">Uncharacterized protein</fullName>
    </submittedName>
</protein>
<reference evidence="1" key="1">
    <citation type="submission" date="2019-09" db="EMBL/GenBank/DDBJ databases">
        <title>Characterisation of the sponge microbiome using genome-centric metagenomics.</title>
        <authorList>
            <person name="Engelberts J.P."/>
            <person name="Robbins S.J."/>
            <person name="De Goeij J.M."/>
            <person name="Aranda M."/>
            <person name="Bell S.C."/>
            <person name="Webster N.S."/>
        </authorList>
    </citation>
    <scope>NUCLEOTIDE SEQUENCE</scope>
    <source>
        <strain evidence="1">SB0661_bin_32</strain>
    </source>
</reference>
<proteinExistence type="predicted"/>
<name>A0A6B1DBE1_9CHLR</name>
<dbReference type="AlphaFoldDB" id="A0A6B1DBE1"/>
<comment type="caution">
    <text evidence="1">The sequence shown here is derived from an EMBL/GenBank/DDBJ whole genome shotgun (WGS) entry which is preliminary data.</text>
</comment>
<gene>
    <name evidence="1" type="ORF">F4X14_18215</name>
</gene>
<sequence length="96" mass="10649">MDQREEATYEDAVLQELRGIRETASQASGKLDMLAVIDKKLGKGVRRNGFWQGLTAFWQSMTMTNRTILVIAIASVLMHAAGLEGREIIEGLMPGR</sequence>
<organism evidence="1">
    <name type="scientific">Caldilineaceae bacterium SB0661_bin_32</name>
    <dbReference type="NCBI Taxonomy" id="2605255"/>
    <lineage>
        <taxon>Bacteria</taxon>
        <taxon>Bacillati</taxon>
        <taxon>Chloroflexota</taxon>
        <taxon>Caldilineae</taxon>
        <taxon>Caldilineales</taxon>
        <taxon>Caldilineaceae</taxon>
    </lineage>
</organism>